<dbReference type="GeneID" id="30148705"/>
<dbReference type="Proteomes" id="UP000094336">
    <property type="component" value="Unassembled WGS sequence"/>
</dbReference>
<dbReference type="GO" id="GO:0047938">
    <property type="term" value="F:glucose-6-phosphate 1-epimerase activity"/>
    <property type="evidence" value="ECO:0007669"/>
    <property type="project" value="UniProtKB-UniRule"/>
</dbReference>
<dbReference type="InterPro" id="IPR025532">
    <property type="entry name" value="G6P_1-epimerase"/>
</dbReference>
<dbReference type="EC" id="5.1.3.15" evidence="3 5"/>
<dbReference type="InterPro" id="IPR011013">
    <property type="entry name" value="Gal_mutarotase_sf_dom"/>
</dbReference>
<dbReference type="AlphaFoldDB" id="A0A1E3QLZ8"/>
<evidence type="ECO:0000256" key="2">
    <source>
        <dbReference type="ARBA" id="ARBA00005866"/>
    </source>
</evidence>
<dbReference type="Gene3D" id="2.70.98.10">
    <property type="match status" value="1"/>
</dbReference>
<evidence type="ECO:0000256" key="4">
    <source>
        <dbReference type="ARBA" id="ARBA00023235"/>
    </source>
</evidence>
<dbReference type="PIRSF" id="PIRSF016020">
    <property type="entry name" value="PHexose_mutarotase"/>
    <property type="match status" value="1"/>
</dbReference>
<proteinExistence type="inferred from homology"/>
<dbReference type="RefSeq" id="XP_018984008.1">
    <property type="nucleotide sequence ID" value="XM_019130852.1"/>
</dbReference>
<dbReference type="STRING" id="984486.A0A1E3QLZ8"/>
<protein>
    <recommendedName>
        <fullName evidence="3 5">Glucose-6-phosphate 1-epimerase</fullName>
        <ecNumber evidence="3 5">5.1.3.15</ecNumber>
    </recommendedName>
</protein>
<evidence type="ECO:0000256" key="3">
    <source>
        <dbReference type="ARBA" id="ARBA00012083"/>
    </source>
</evidence>
<dbReference type="EMBL" id="KV454434">
    <property type="protein sequence ID" value="ODQ78680.1"/>
    <property type="molecule type" value="Genomic_DNA"/>
</dbReference>
<dbReference type="InterPro" id="IPR008183">
    <property type="entry name" value="Aldose_1/G6P_1-epimerase"/>
</dbReference>
<keyword evidence="7" id="KW-1185">Reference proteome</keyword>
<dbReference type="GO" id="GO:0005737">
    <property type="term" value="C:cytoplasm"/>
    <property type="evidence" value="ECO:0007669"/>
    <property type="project" value="TreeGrafter"/>
</dbReference>
<dbReference type="Pfam" id="PF01263">
    <property type="entry name" value="Aldose_epim"/>
    <property type="match status" value="1"/>
</dbReference>
<dbReference type="SUPFAM" id="SSF74650">
    <property type="entry name" value="Galactose mutarotase-like"/>
    <property type="match status" value="1"/>
</dbReference>
<sequence>MPVSSFVELTHPENPKTSCRISHQGATVVSWKVENKEQIWTEDAAGGIPLVFPVYGRSKGSRESGFSRNATWRYVGECPSANPTVQLQLQSKDVDPSVVAHWSRGAEFTLLLTVCLQPTKLSLSIEVLNAGSVPFSFHWLFQNHLRVPDITDVVVNNLPGQHVHDLVLDAHYVEQSPMIGFTEEAERVYECVHTRIPVQVIEFGKPVMEVDRHNLPDVVLWTPWAAKKGWQALVGVQSGHIHKWIELKAEERWLATQILEKTDEIKMVAL</sequence>
<evidence type="ECO:0000313" key="7">
    <source>
        <dbReference type="Proteomes" id="UP000094336"/>
    </source>
</evidence>
<organism evidence="6 7">
    <name type="scientific">Babjeviella inositovora NRRL Y-12698</name>
    <dbReference type="NCBI Taxonomy" id="984486"/>
    <lineage>
        <taxon>Eukaryota</taxon>
        <taxon>Fungi</taxon>
        <taxon>Dikarya</taxon>
        <taxon>Ascomycota</taxon>
        <taxon>Saccharomycotina</taxon>
        <taxon>Pichiomycetes</taxon>
        <taxon>Serinales incertae sedis</taxon>
        <taxon>Babjeviella</taxon>
    </lineage>
</organism>
<dbReference type="GO" id="GO:0005975">
    <property type="term" value="P:carbohydrate metabolic process"/>
    <property type="evidence" value="ECO:0007669"/>
    <property type="project" value="InterPro"/>
</dbReference>
<dbReference type="PANTHER" id="PTHR11122">
    <property type="entry name" value="APOSPORY-ASSOCIATED PROTEIN C-RELATED"/>
    <property type="match status" value="1"/>
</dbReference>
<evidence type="ECO:0000256" key="1">
    <source>
        <dbReference type="ARBA" id="ARBA00001096"/>
    </source>
</evidence>
<gene>
    <name evidence="6" type="ORF">BABINDRAFT_172033</name>
</gene>
<evidence type="ECO:0000313" key="6">
    <source>
        <dbReference type="EMBL" id="ODQ78680.1"/>
    </source>
</evidence>
<name>A0A1E3QLZ8_9ASCO</name>
<accession>A0A1E3QLZ8</accession>
<keyword evidence="4 5" id="KW-0413">Isomerase</keyword>
<comment type="catalytic activity">
    <reaction evidence="1">
        <text>alpha-D-glucose 6-phosphate = beta-D-glucose 6-phosphate</text>
        <dbReference type="Rhea" id="RHEA:16249"/>
        <dbReference type="ChEBI" id="CHEBI:58225"/>
        <dbReference type="ChEBI" id="CHEBI:58247"/>
        <dbReference type="EC" id="5.1.3.15"/>
    </reaction>
</comment>
<dbReference type="PANTHER" id="PTHR11122:SF13">
    <property type="entry name" value="GLUCOSE-6-PHOSPHATE 1-EPIMERASE"/>
    <property type="match status" value="1"/>
</dbReference>
<reference evidence="7" key="1">
    <citation type="submission" date="2016-05" db="EMBL/GenBank/DDBJ databases">
        <title>Comparative genomics of biotechnologically important yeasts.</title>
        <authorList>
            <consortium name="DOE Joint Genome Institute"/>
            <person name="Riley R."/>
            <person name="Haridas S."/>
            <person name="Wolfe K.H."/>
            <person name="Lopes M.R."/>
            <person name="Hittinger C.T."/>
            <person name="Goker M."/>
            <person name="Salamov A."/>
            <person name="Wisecaver J."/>
            <person name="Long T.M."/>
            <person name="Aerts A.L."/>
            <person name="Barry K."/>
            <person name="Choi C."/>
            <person name="Clum A."/>
            <person name="Coughlan A.Y."/>
            <person name="Deshpande S."/>
            <person name="Douglass A.P."/>
            <person name="Hanson S.J."/>
            <person name="Klenk H.-P."/>
            <person name="Labutti K."/>
            <person name="Lapidus A."/>
            <person name="Lindquist E."/>
            <person name="Lipzen A."/>
            <person name="Meier-Kolthoff J.P."/>
            <person name="Ohm R.A."/>
            <person name="Otillar R.P."/>
            <person name="Pangilinan J."/>
            <person name="Peng Y."/>
            <person name="Rokas A."/>
            <person name="Rosa C.A."/>
            <person name="Scheuner C."/>
            <person name="Sibirny A.A."/>
            <person name="Slot J.C."/>
            <person name="Stielow J.B."/>
            <person name="Sun H."/>
            <person name="Kurtzman C.P."/>
            <person name="Blackwell M."/>
            <person name="Grigoriev I.V."/>
            <person name="Jeffries T.W."/>
        </authorList>
    </citation>
    <scope>NUCLEOTIDE SEQUENCE [LARGE SCALE GENOMIC DNA]</scope>
    <source>
        <strain evidence="7">NRRL Y-12698</strain>
    </source>
</reference>
<evidence type="ECO:0000256" key="5">
    <source>
        <dbReference type="PIRNR" id="PIRNR016020"/>
    </source>
</evidence>
<dbReference type="GO" id="GO:0030246">
    <property type="term" value="F:carbohydrate binding"/>
    <property type="evidence" value="ECO:0007669"/>
    <property type="project" value="UniProtKB-UniRule"/>
</dbReference>
<comment type="similarity">
    <text evidence="2 5">Belongs to the glucose-6-phosphate 1-epimerase family.</text>
</comment>
<dbReference type="InterPro" id="IPR014718">
    <property type="entry name" value="GH-type_carb-bd"/>
</dbReference>
<comment type="function">
    <text evidence="5">Catalyzes the interconversion between the alpha and beta anomers from at least three hexose 6-phosphate sugars (Glc6P, Gal6P, and Man6P).</text>
</comment>
<dbReference type="OrthoDB" id="1659429at2759"/>